<keyword evidence="8 9" id="KW-0472">Membrane</keyword>
<evidence type="ECO:0000256" key="5">
    <source>
        <dbReference type="ARBA" id="ARBA00022692"/>
    </source>
</evidence>
<evidence type="ECO:0000259" key="10">
    <source>
        <dbReference type="PROSITE" id="PS51202"/>
    </source>
</evidence>
<feature type="transmembrane region" description="Helical" evidence="9">
    <location>
        <begin position="224"/>
        <end position="245"/>
    </location>
</feature>
<feature type="transmembrane region" description="Helical" evidence="9">
    <location>
        <begin position="377"/>
        <end position="397"/>
    </location>
</feature>
<dbReference type="RefSeq" id="WP_274456691.1">
    <property type="nucleotide sequence ID" value="NZ_CP067097.1"/>
</dbReference>
<dbReference type="SUPFAM" id="SSF116726">
    <property type="entry name" value="TrkA C-terminal domain-like"/>
    <property type="match status" value="1"/>
</dbReference>
<keyword evidence="6 9" id="KW-1133">Transmembrane helix</keyword>
<gene>
    <name evidence="11" type="ORF">J2S03_001549</name>
</gene>
<comment type="subcellular location">
    <subcellularLocation>
        <location evidence="1">Membrane</location>
        <topology evidence="1">Multi-pass membrane protein</topology>
    </subcellularLocation>
</comment>
<keyword evidence="5 9" id="KW-0812">Transmembrane</keyword>
<feature type="transmembrane region" description="Helical" evidence="9">
    <location>
        <begin position="281"/>
        <end position="301"/>
    </location>
</feature>
<dbReference type="Proteomes" id="UP001232973">
    <property type="component" value="Unassembled WGS sequence"/>
</dbReference>
<dbReference type="Pfam" id="PF00999">
    <property type="entry name" value="Na_H_Exchanger"/>
    <property type="match status" value="1"/>
</dbReference>
<feature type="transmembrane region" description="Helical" evidence="9">
    <location>
        <begin position="6"/>
        <end position="25"/>
    </location>
</feature>
<dbReference type="InterPro" id="IPR038770">
    <property type="entry name" value="Na+/solute_symporter_sf"/>
</dbReference>
<evidence type="ECO:0000313" key="12">
    <source>
        <dbReference type="Proteomes" id="UP001232973"/>
    </source>
</evidence>
<feature type="domain" description="RCK C-terminal" evidence="10">
    <location>
        <begin position="515"/>
        <end position="596"/>
    </location>
</feature>
<evidence type="ECO:0000313" key="11">
    <source>
        <dbReference type="EMBL" id="MDQ0189702.1"/>
    </source>
</evidence>
<evidence type="ECO:0000256" key="2">
    <source>
        <dbReference type="ARBA" id="ARBA00005551"/>
    </source>
</evidence>
<organism evidence="11 12">
    <name type="scientific">Alicyclobacillus cycloheptanicus</name>
    <dbReference type="NCBI Taxonomy" id="1457"/>
    <lineage>
        <taxon>Bacteria</taxon>
        <taxon>Bacillati</taxon>
        <taxon>Bacillota</taxon>
        <taxon>Bacilli</taxon>
        <taxon>Bacillales</taxon>
        <taxon>Alicyclobacillaceae</taxon>
        <taxon>Alicyclobacillus</taxon>
    </lineage>
</organism>
<dbReference type="PROSITE" id="PS51202">
    <property type="entry name" value="RCK_C"/>
    <property type="match status" value="1"/>
</dbReference>
<feature type="transmembrane region" description="Helical" evidence="9">
    <location>
        <begin position="62"/>
        <end position="81"/>
    </location>
</feature>
<evidence type="ECO:0000256" key="7">
    <source>
        <dbReference type="ARBA" id="ARBA00023065"/>
    </source>
</evidence>
<keyword evidence="7" id="KW-0406">Ion transport</keyword>
<dbReference type="Gene3D" id="3.30.70.1450">
    <property type="entry name" value="Regulator of K+ conductance, C-terminal domain"/>
    <property type="match status" value="1"/>
</dbReference>
<feature type="transmembrane region" description="Helical" evidence="9">
    <location>
        <begin position="165"/>
        <end position="188"/>
    </location>
</feature>
<evidence type="ECO:0000256" key="9">
    <source>
        <dbReference type="SAM" id="Phobius"/>
    </source>
</evidence>
<dbReference type="PANTHER" id="PTHR43562">
    <property type="entry name" value="NAPA-TYPE SODIUM/HYDROGEN ANTIPORTER"/>
    <property type="match status" value="1"/>
</dbReference>
<dbReference type="InterPro" id="IPR006153">
    <property type="entry name" value="Cation/H_exchanger_TM"/>
</dbReference>
<dbReference type="PANTHER" id="PTHR43562:SF1">
    <property type="entry name" value="NA(+)_H(+) ANTIPORTER YJBQ-RELATED"/>
    <property type="match status" value="1"/>
</dbReference>
<keyword evidence="3" id="KW-0813">Transport</keyword>
<evidence type="ECO:0000256" key="6">
    <source>
        <dbReference type="ARBA" id="ARBA00022989"/>
    </source>
</evidence>
<reference evidence="11 12" key="1">
    <citation type="submission" date="2023-07" db="EMBL/GenBank/DDBJ databases">
        <title>Genomic Encyclopedia of Type Strains, Phase IV (KMG-IV): sequencing the most valuable type-strain genomes for metagenomic binning, comparative biology and taxonomic classification.</title>
        <authorList>
            <person name="Goeker M."/>
        </authorList>
    </citation>
    <scope>NUCLEOTIDE SEQUENCE [LARGE SCALE GENOMIC DNA]</scope>
    <source>
        <strain evidence="11 12">DSM 4006</strain>
    </source>
</reference>
<dbReference type="InterPro" id="IPR006037">
    <property type="entry name" value="RCK_C"/>
</dbReference>
<feature type="transmembrane region" description="Helical" evidence="9">
    <location>
        <begin position="37"/>
        <end position="56"/>
    </location>
</feature>
<comment type="similarity">
    <text evidence="2">Belongs to the monovalent cation:proton antiporter 2 (CPA2) transporter (TC 2.A.37) family.</text>
</comment>
<feature type="transmembrane region" description="Helical" evidence="9">
    <location>
        <begin position="313"/>
        <end position="334"/>
    </location>
</feature>
<comment type="caution">
    <text evidence="11">The sequence shown here is derived from an EMBL/GenBank/DDBJ whole genome shotgun (WGS) entry which is preliminary data.</text>
</comment>
<evidence type="ECO:0000256" key="8">
    <source>
        <dbReference type="ARBA" id="ARBA00023136"/>
    </source>
</evidence>
<sequence length="597" mass="65574">MESSAFSVTSLLIVSLLALLVPLLVNRIRAFQIPIVVGEILVGIVVGKSGFNIIQASDWLNFLQFFGLSYLMFVSGLEIDFGALRLPPTREVQGVRRWLKSAPSFAIFACLVTFGLSYLLSESLYHHHMVRSPLLMALIITTTSLTVVVPVLKEYDVLSTSFGQLLLAAAVFADFVTMSLISVAVSLFRGGFSSSVFLVFVLILVLILLYRVSRRFMGFSALRGLAHGTAQLGIRACLALMMVFIVLSQSLGVQVILGTFLAGILVSLVNQRERSDIYSKLDAIGFGFLIPIFFIMVGVNFDIHSLFGDPKALILLPILFVATYLFKALPVLILRTQYPWRQTMAGGFLLTTQMSVTVAAAAVGLKIGAISPGVDTAIILVAMLTSVISPVLFGKLLPRKFKVPDRYFVVVGNSPGAQFLVEQIRKRDEECRWFQSDETPDYDVASTRAFVAYGDNDLENLKQAKAAAAAGVQPSLCLVRDLQLYRAHQADEGISVVNPQLSSVTLMDQWMHYPISTQLLEAPVNLQIQEIRLYNRDLHQARLMHVELPGNLLILSIVRDGLQIVPHGETALNVGDVLVVVGPRDDVVEFARLAGTR</sequence>
<evidence type="ECO:0000256" key="1">
    <source>
        <dbReference type="ARBA" id="ARBA00004141"/>
    </source>
</evidence>
<proteinExistence type="inferred from homology"/>
<dbReference type="Pfam" id="PF02080">
    <property type="entry name" value="TrkA_C"/>
    <property type="match status" value="1"/>
</dbReference>
<keyword evidence="12" id="KW-1185">Reference proteome</keyword>
<feature type="transmembrane region" description="Helical" evidence="9">
    <location>
        <begin position="346"/>
        <end position="365"/>
    </location>
</feature>
<name>A0ABT9XHC3_9BACL</name>
<feature type="transmembrane region" description="Helical" evidence="9">
    <location>
        <begin position="133"/>
        <end position="153"/>
    </location>
</feature>
<dbReference type="EMBL" id="JAUSTP010000010">
    <property type="protein sequence ID" value="MDQ0189702.1"/>
    <property type="molecule type" value="Genomic_DNA"/>
</dbReference>
<dbReference type="InterPro" id="IPR036721">
    <property type="entry name" value="RCK_C_sf"/>
</dbReference>
<keyword evidence="4" id="KW-0050">Antiport</keyword>
<evidence type="ECO:0000256" key="3">
    <source>
        <dbReference type="ARBA" id="ARBA00022448"/>
    </source>
</evidence>
<dbReference type="Gene3D" id="1.20.1530.20">
    <property type="match status" value="1"/>
</dbReference>
<feature type="transmembrane region" description="Helical" evidence="9">
    <location>
        <begin position="102"/>
        <end position="121"/>
    </location>
</feature>
<feature type="transmembrane region" description="Helical" evidence="9">
    <location>
        <begin position="194"/>
        <end position="212"/>
    </location>
</feature>
<protein>
    <submittedName>
        <fullName evidence="11">Kef-type K+ transport system membrane component KefB/Trk K+ transport system NAD-binding subunit</fullName>
    </submittedName>
</protein>
<evidence type="ECO:0000256" key="4">
    <source>
        <dbReference type="ARBA" id="ARBA00022449"/>
    </source>
</evidence>
<accession>A0ABT9XHC3</accession>
<feature type="transmembrane region" description="Helical" evidence="9">
    <location>
        <begin position="251"/>
        <end position="269"/>
    </location>
</feature>